<reference evidence="2 3" key="1">
    <citation type="submission" date="2018-11" db="EMBL/GenBank/DDBJ databases">
        <title>Rhodococcus spongicola sp. nov. and Rhodococcus xishaensis sp. nov. from marine sponges.</title>
        <authorList>
            <person name="Li L."/>
            <person name="Lin H.W."/>
        </authorList>
    </citation>
    <scope>NUCLEOTIDE SEQUENCE [LARGE SCALE GENOMIC DNA]</scope>
    <source>
        <strain evidence="2 3">LHW50502</strain>
    </source>
</reference>
<feature type="non-terminal residue" evidence="2">
    <location>
        <position position="77"/>
    </location>
</feature>
<organism evidence="2 3">
    <name type="scientific">Rhodococcus spongiicola</name>
    <dbReference type="NCBI Taxonomy" id="2487352"/>
    <lineage>
        <taxon>Bacteria</taxon>
        <taxon>Bacillati</taxon>
        <taxon>Actinomycetota</taxon>
        <taxon>Actinomycetes</taxon>
        <taxon>Mycobacteriales</taxon>
        <taxon>Nocardiaceae</taxon>
        <taxon>Rhodococcus</taxon>
    </lineage>
</organism>
<dbReference type="PANTHER" id="PTHR45527:SF1">
    <property type="entry name" value="FATTY ACID SYNTHASE"/>
    <property type="match status" value="1"/>
</dbReference>
<evidence type="ECO:0000259" key="1">
    <source>
        <dbReference type="Pfam" id="PF00501"/>
    </source>
</evidence>
<evidence type="ECO:0000313" key="3">
    <source>
        <dbReference type="Proteomes" id="UP000284333"/>
    </source>
</evidence>
<comment type="caution">
    <text evidence="2">The sequence shown here is derived from an EMBL/GenBank/DDBJ whole genome shotgun (WGS) entry which is preliminary data.</text>
</comment>
<gene>
    <name evidence="2" type="ORF">EF834_18165</name>
</gene>
<dbReference type="AlphaFoldDB" id="A0A3S3BFL5"/>
<feature type="non-terminal residue" evidence="2">
    <location>
        <position position="1"/>
    </location>
</feature>
<proteinExistence type="predicted"/>
<dbReference type="EMBL" id="RKLN01000026">
    <property type="protein sequence ID" value="RVW00057.1"/>
    <property type="molecule type" value="Genomic_DNA"/>
</dbReference>
<feature type="domain" description="AMP-dependent synthetase/ligase" evidence="1">
    <location>
        <begin position="1"/>
        <end position="64"/>
    </location>
</feature>
<dbReference type="GO" id="GO:0031177">
    <property type="term" value="F:phosphopantetheine binding"/>
    <property type="evidence" value="ECO:0007669"/>
    <property type="project" value="TreeGrafter"/>
</dbReference>
<name>A0A3S3BFL5_9NOCA</name>
<dbReference type="InterPro" id="IPR000873">
    <property type="entry name" value="AMP-dep_synth/lig_dom"/>
</dbReference>
<keyword evidence="3" id="KW-1185">Reference proteome</keyword>
<evidence type="ECO:0000313" key="2">
    <source>
        <dbReference type="EMBL" id="RVW00057.1"/>
    </source>
</evidence>
<dbReference type="GO" id="GO:0044550">
    <property type="term" value="P:secondary metabolite biosynthetic process"/>
    <property type="evidence" value="ECO:0007669"/>
    <property type="project" value="TreeGrafter"/>
</dbReference>
<dbReference type="Proteomes" id="UP000284333">
    <property type="component" value="Unassembled WGS sequence"/>
</dbReference>
<dbReference type="SUPFAM" id="SSF56801">
    <property type="entry name" value="Acetyl-CoA synthetase-like"/>
    <property type="match status" value="1"/>
</dbReference>
<dbReference type="Pfam" id="PF00501">
    <property type="entry name" value="AMP-binding"/>
    <property type="match status" value="1"/>
</dbReference>
<sequence>LIAAGVGPESLVAVAMGRSVEMLVAVYAVTVAGGGYVPVDPDQPADRNGYILDTADPALVLTTTRDGFTVTGDRSVG</sequence>
<dbReference type="Gene3D" id="3.40.50.980">
    <property type="match status" value="1"/>
</dbReference>
<dbReference type="GO" id="GO:0005829">
    <property type="term" value="C:cytosol"/>
    <property type="evidence" value="ECO:0007669"/>
    <property type="project" value="TreeGrafter"/>
</dbReference>
<dbReference type="PANTHER" id="PTHR45527">
    <property type="entry name" value="NONRIBOSOMAL PEPTIDE SYNTHETASE"/>
    <property type="match status" value="1"/>
</dbReference>
<dbReference type="GO" id="GO:0043041">
    <property type="term" value="P:amino acid activation for nonribosomal peptide biosynthetic process"/>
    <property type="evidence" value="ECO:0007669"/>
    <property type="project" value="TreeGrafter"/>
</dbReference>
<dbReference type="RefSeq" id="WP_164874186.1">
    <property type="nucleotide sequence ID" value="NZ_RKLN01000026.1"/>
</dbReference>
<accession>A0A3S3BFL5</accession>
<protein>
    <recommendedName>
        <fullName evidence="1">AMP-dependent synthetase/ligase domain-containing protein</fullName>
    </recommendedName>
</protein>